<name>A0A4R8ME74_9FLAO</name>
<keyword evidence="3" id="KW-0326">Glycosidase</keyword>
<dbReference type="RefSeq" id="WP_133966409.1">
    <property type="nucleotide sequence ID" value="NZ_SORL01000007.1"/>
</dbReference>
<gene>
    <name evidence="6" type="ORF">DFQ06_1062</name>
</gene>
<dbReference type="InterPro" id="IPR017853">
    <property type="entry name" value="GH"/>
</dbReference>
<evidence type="ECO:0000313" key="6">
    <source>
        <dbReference type="EMBL" id="TDY64159.1"/>
    </source>
</evidence>
<dbReference type="EMBL" id="SORL01000007">
    <property type="protein sequence ID" value="TDY64159.1"/>
    <property type="molecule type" value="Genomic_DNA"/>
</dbReference>
<keyword evidence="2 6" id="KW-0378">Hydrolase</keyword>
<dbReference type="GO" id="GO:0016798">
    <property type="term" value="F:hydrolase activity, acting on glycosyl bonds"/>
    <property type="evidence" value="ECO:0007669"/>
    <property type="project" value="UniProtKB-KW"/>
</dbReference>
<sequence>MIDKKISRLSKTIIILFLLSPLISIKAQAQIVLETDFTNPTNVKQEMRYHLNVFNRITPLNGVKVSKANGNSKICIVRPLGGIASKGKADITKDSYKWDANSKKFYTDFTLLKKQIDGVFNQGLGIHQIVLDNPSWAFQRNEKGELIRDSLKISTYGNAEPPRDYKAWGNYLKDVMAFLVETYGEERMLKTQFDIGREIGTPTHWSGTKAQFFEFYKVSITAIREVLPKAKVGTHFLWGSSNKAWGIDFVKWSKANKVHYDFVGVSFYPFYDKPNRTNFKEVYAKDFAVIKDIPEWDEKAKLEMHEYALIKSLSKAGNSFVNASEAHQNSFIVGLMKMFYENNMQNVFQWGQGTKHELADKALFEMQGNIYYKSKKKGAELSKTSYVDAIFSKDVSKRKYNILAYNYNANPKAAASAHLKISAKINIPPGTKVKVRSAVYNVKEDLSPWSKWREITTNGNEKNKSNISFEAELPVFSFLKYEVILSDSY</sequence>
<dbReference type="InterPro" id="IPR053700">
    <property type="entry name" value="GH39"/>
</dbReference>
<evidence type="ECO:0000259" key="5">
    <source>
        <dbReference type="Pfam" id="PF01229"/>
    </source>
</evidence>
<comment type="caution">
    <text evidence="6">The sequence shown here is derived from an EMBL/GenBank/DDBJ whole genome shotgun (WGS) entry which is preliminary data.</text>
</comment>
<feature type="chain" id="PRO_5020415190" evidence="4">
    <location>
        <begin position="30"/>
        <end position="489"/>
    </location>
</feature>
<dbReference type="SUPFAM" id="SSF51445">
    <property type="entry name" value="(Trans)glycosidases"/>
    <property type="match status" value="1"/>
</dbReference>
<dbReference type="AlphaFoldDB" id="A0A4R8ME74"/>
<dbReference type="Gene3D" id="3.20.20.80">
    <property type="entry name" value="Glycosidases"/>
    <property type="match status" value="1"/>
</dbReference>
<evidence type="ECO:0000256" key="2">
    <source>
        <dbReference type="ARBA" id="ARBA00022801"/>
    </source>
</evidence>
<organism evidence="6 7">
    <name type="scientific">Algibacter lectus</name>
    <dbReference type="NCBI Taxonomy" id="221126"/>
    <lineage>
        <taxon>Bacteria</taxon>
        <taxon>Pseudomonadati</taxon>
        <taxon>Bacteroidota</taxon>
        <taxon>Flavobacteriia</taxon>
        <taxon>Flavobacteriales</taxon>
        <taxon>Flavobacteriaceae</taxon>
        <taxon>Algibacter</taxon>
    </lineage>
</organism>
<evidence type="ECO:0000256" key="1">
    <source>
        <dbReference type="ARBA" id="ARBA00008875"/>
    </source>
</evidence>
<evidence type="ECO:0000256" key="3">
    <source>
        <dbReference type="ARBA" id="ARBA00023295"/>
    </source>
</evidence>
<accession>A0A4R8ME74</accession>
<reference evidence="6 7" key="1">
    <citation type="submission" date="2019-03" db="EMBL/GenBank/DDBJ databases">
        <title>Genomic Encyclopedia of Type Strains, Phase III (KMG-III): the genomes of soil and plant-associated and newly described type strains.</title>
        <authorList>
            <person name="Whitman W."/>
        </authorList>
    </citation>
    <scope>NUCLEOTIDE SEQUENCE [LARGE SCALE GENOMIC DNA]</scope>
    <source>
        <strain evidence="6 7">CECT 8301</strain>
    </source>
</reference>
<dbReference type="InterPro" id="IPR049166">
    <property type="entry name" value="GH39_cat"/>
</dbReference>
<keyword evidence="7" id="KW-1185">Reference proteome</keyword>
<keyword evidence="4" id="KW-0732">Signal</keyword>
<comment type="similarity">
    <text evidence="1">Belongs to the glycosyl hydrolase 39 family.</text>
</comment>
<proteinExistence type="inferred from homology"/>
<feature type="domain" description="Glycosyl hydrolases family 39 N-terminal catalytic" evidence="5">
    <location>
        <begin position="156"/>
        <end position="269"/>
    </location>
</feature>
<protein>
    <submittedName>
        <fullName evidence="6">Glycosyl hydrolase family 39</fullName>
    </submittedName>
</protein>
<dbReference type="Pfam" id="PF01229">
    <property type="entry name" value="Glyco_hydro_39"/>
    <property type="match status" value="1"/>
</dbReference>
<evidence type="ECO:0000313" key="7">
    <source>
        <dbReference type="Proteomes" id="UP000294824"/>
    </source>
</evidence>
<dbReference type="Proteomes" id="UP000294824">
    <property type="component" value="Unassembled WGS sequence"/>
</dbReference>
<evidence type="ECO:0000256" key="4">
    <source>
        <dbReference type="SAM" id="SignalP"/>
    </source>
</evidence>
<dbReference type="NCBIfam" id="NF042992">
    <property type="entry name" value="alph1_4rhamsidase"/>
    <property type="match status" value="1"/>
</dbReference>
<feature type="signal peptide" evidence="4">
    <location>
        <begin position="1"/>
        <end position="29"/>
    </location>
</feature>